<keyword evidence="2" id="KW-0204">Cytolysis</keyword>
<protein>
    <recommendedName>
        <fullName evidence="2">RTX toxin-activating lysine-acyltransferase</fullName>
        <ecNumber evidence="2">2.3.1.-</ecNumber>
    </recommendedName>
</protein>
<evidence type="ECO:0000256" key="1">
    <source>
        <dbReference type="ARBA" id="ARBA00005686"/>
    </source>
</evidence>
<proteinExistence type="inferred from homology"/>
<dbReference type="EC" id="2.3.1.-" evidence="2"/>
<dbReference type="Proteomes" id="UP001595629">
    <property type="component" value="Unassembled WGS sequence"/>
</dbReference>
<dbReference type="Pfam" id="PF02794">
    <property type="entry name" value="HlyC"/>
    <property type="match status" value="1"/>
</dbReference>
<organism evidence="3 4">
    <name type="scientific">Lutimaribacter marinistellae</name>
    <dbReference type="NCBI Taxonomy" id="1820329"/>
    <lineage>
        <taxon>Bacteria</taxon>
        <taxon>Pseudomonadati</taxon>
        <taxon>Pseudomonadota</taxon>
        <taxon>Alphaproteobacteria</taxon>
        <taxon>Rhodobacterales</taxon>
        <taxon>Roseobacteraceae</taxon>
        <taxon>Lutimaribacter</taxon>
    </lineage>
</organism>
<comment type="subcellular location">
    <subcellularLocation>
        <location evidence="2">Cytoplasm</location>
    </subcellularLocation>
</comment>
<keyword evidence="4" id="KW-1185">Reference proteome</keyword>
<name>A0ABV7TF76_9RHOB</name>
<gene>
    <name evidence="3" type="ORF">ACFORG_06915</name>
</gene>
<accession>A0ABV7TF76</accession>
<evidence type="ECO:0000313" key="3">
    <source>
        <dbReference type="EMBL" id="MFC3613487.1"/>
    </source>
</evidence>
<dbReference type="RefSeq" id="WP_386734653.1">
    <property type="nucleotide sequence ID" value="NZ_JBHRXI010000004.1"/>
</dbReference>
<keyword evidence="2" id="KW-0963">Cytoplasm</keyword>
<comment type="function">
    <text evidence="2">Involved in fatty acylation of protoxin at internal lysine residues, thereby converting it to the active toxin.</text>
</comment>
<keyword evidence="2" id="KW-0012">Acyltransferase</keyword>
<comment type="similarity">
    <text evidence="1 2">Belongs to the RTX toxin acyltransferase family.</text>
</comment>
<dbReference type="EMBL" id="JBHRXI010000004">
    <property type="protein sequence ID" value="MFC3613487.1"/>
    <property type="molecule type" value="Genomic_DNA"/>
</dbReference>
<evidence type="ECO:0000256" key="2">
    <source>
        <dbReference type="RuleBase" id="RU368102"/>
    </source>
</evidence>
<sequence length="172" mass="20188">MSQLFDSEGRPLPEVEVPSPEKLRIYGDMTFLAFRSTRHARMSVGQLRTYLEPAVEFGQFRVFRFDDVPRAMITWAYMGPDSIRKLIQGEPLEPADWQSGPDLWVIDLIAPYRRLTGQLVRWMMVRGNFAAREFWFRRVGDENETRRIVHIDFEAERLSRVYSAPGFLKTLD</sequence>
<dbReference type="InterPro" id="IPR003996">
    <property type="entry name" value="RTX_toxin-activating_protC_bac"/>
</dbReference>
<comment type="caution">
    <text evidence="3">The sequence shown here is derived from an EMBL/GenBank/DDBJ whole genome shotgun (WGS) entry which is preliminary data.</text>
</comment>
<reference evidence="4" key="1">
    <citation type="journal article" date="2019" name="Int. J. Syst. Evol. Microbiol.">
        <title>The Global Catalogue of Microorganisms (GCM) 10K type strain sequencing project: providing services to taxonomists for standard genome sequencing and annotation.</title>
        <authorList>
            <consortium name="The Broad Institute Genomics Platform"/>
            <consortium name="The Broad Institute Genome Sequencing Center for Infectious Disease"/>
            <person name="Wu L."/>
            <person name="Ma J."/>
        </authorList>
    </citation>
    <scope>NUCLEOTIDE SEQUENCE [LARGE SCALE GENOMIC DNA]</scope>
    <source>
        <strain evidence="4">KCTC 42911</strain>
    </source>
</reference>
<evidence type="ECO:0000313" key="4">
    <source>
        <dbReference type="Proteomes" id="UP001595629"/>
    </source>
</evidence>
<keyword evidence="2" id="KW-0808">Transferase</keyword>